<evidence type="ECO:0000313" key="2">
    <source>
        <dbReference type="Proteomes" id="UP001225598"/>
    </source>
</evidence>
<dbReference type="Proteomes" id="UP001225598">
    <property type="component" value="Chromosome"/>
</dbReference>
<organism evidence="1 2">
    <name type="scientific">Corynebacterium breve</name>
    <dbReference type="NCBI Taxonomy" id="3049799"/>
    <lineage>
        <taxon>Bacteria</taxon>
        <taxon>Bacillati</taxon>
        <taxon>Actinomycetota</taxon>
        <taxon>Actinomycetes</taxon>
        <taxon>Mycobacteriales</taxon>
        <taxon>Corynebacteriaceae</taxon>
        <taxon>Corynebacterium</taxon>
    </lineage>
</organism>
<reference evidence="1 2" key="1">
    <citation type="submission" date="2023-05" db="EMBL/GenBank/DDBJ databases">
        <title>Corynebacterium suedekumii sp. nov. and Corynebacterium breve sp. nov. isolated from raw cow's milk.</title>
        <authorList>
            <person name="Baer M.K."/>
            <person name="Mehl L."/>
            <person name="Hellmuth R."/>
            <person name="Marke G."/>
            <person name="Lipski A."/>
        </authorList>
    </citation>
    <scope>NUCLEOTIDE SEQUENCE [LARGE SCALE GENOMIC DNA]</scope>
    <source>
        <strain evidence="1 2">R4</strain>
    </source>
</reference>
<evidence type="ECO:0000313" key="1">
    <source>
        <dbReference type="EMBL" id="WIM69012.1"/>
    </source>
</evidence>
<name>A0ABY8VI49_9CORY</name>
<keyword evidence="2" id="KW-1185">Reference proteome</keyword>
<sequence length="76" mass="8517">MGSDKARVKLNGRRLVDIMLDSLDPGTPRVVVSPFSSGSSRHNAVGERRSAVRGPCGWYRGRGFSFEHRFRRSAIR</sequence>
<gene>
    <name evidence="1" type="ORF">QP027_04315</name>
</gene>
<dbReference type="EMBL" id="CP126969">
    <property type="protein sequence ID" value="WIM69012.1"/>
    <property type="molecule type" value="Genomic_DNA"/>
</dbReference>
<protein>
    <submittedName>
        <fullName evidence="1">Uncharacterized protein</fullName>
    </submittedName>
</protein>
<accession>A0ABY8VI49</accession>
<proteinExistence type="predicted"/>